<protein>
    <submittedName>
        <fullName evidence="2">Uncharacterized protein</fullName>
    </submittedName>
</protein>
<feature type="compositionally biased region" description="Polar residues" evidence="1">
    <location>
        <begin position="87"/>
        <end position="98"/>
    </location>
</feature>
<dbReference type="KEGG" id="mrr:Moror_7323"/>
<dbReference type="Proteomes" id="UP000017559">
    <property type="component" value="Unassembled WGS sequence"/>
</dbReference>
<dbReference type="OrthoDB" id="4072855at2759"/>
<evidence type="ECO:0000313" key="2">
    <source>
        <dbReference type="EMBL" id="ESK95978.1"/>
    </source>
</evidence>
<dbReference type="EMBL" id="AWSO01000055">
    <property type="protein sequence ID" value="ESK95978.1"/>
    <property type="molecule type" value="Genomic_DNA"/>
</dbReference>
<feature type="region of interest" description="Disordered" evidence="1">
    <location>
        <begin position="87"/>
        <end position="114"/>
    </location>
</feature>
<reference evidence="2 3" key="1">
    <citation type="journal article" date="2014" name="BMC Genomics">
        <title>Genome and secretome analysis of the hemibiotrophic fungal pathogen, Moniliophthora roreri, which causes frosty pod rot disease of cacao: mechanisms of the biotrophic and necrotrophic phases.</title>
        <authorList>
            <person name="Meinhardt L.W."/>
            <person name="Costa G.G.L."/>
            <person name="Thomazella D.P.T."/>
            <person name="Teixeira P.J.P.L."/>
            <person name="Carazzolle M.F."/>
            <person name="Schuster S.C."/>
            <person name="Carlson J.E."/>
            <person name="Guiltinan M.J."/>
            <person name="Mieczkowski P."/>
            <person name="Farmer A."/>
            <person name="Ramaraj T."/>
            <person name="Crozier J."/>
            <person name="Davis R.E."/>
            <person name="Shao J."/>
            <person name="Melnick R.L."/>
            <person name="Pereira G.A.G."/>
            <person name="Bailey B.A."/>
        </authorList>
    </citation>
    <scope>NUCLEOTIDE SEQUENCE [LARGE SCALE GENOMIC DNA]</scope>
    <source>
        <strain evidence="2 3">MCA 2997</strain>
    </source>
</reference>
<feature type="region of interest" description="Disordered" evidence="1">
    <location>
        <begin position="1"/>
        <end position="37"/>
    </location>
</feature>
<gene>
    <name evidence="2" type="ORF">Moror_7323</name>
</gene>
<organism evidence="2 3">
    <name type="scientific">Moniliophthora roreri (strain MCA 2997)</name>
    <name type="common">Cocoa frosty pod rot fungus</name>
    <name type="synonym">Crinipellis roreri</name>
    <dbReference type="NCBI Taxonomy" id="1381753"/>
    <lineage>
        <taxon>Eukaryota</taxon>
        <taxon>Fungi</taxon>
        <taxon>Dikarya</taxon>
        <taxon>Basidiomycota</taxon>
        <taxon>Agaricomycotina</taxon>
        <taxon>Agaricomycetes</taxon>
        <taxon>Agaricomycetidae</taxon>
        <taxon>Agaricales</taxon>
        <taxon>Marasmiineae</taxon>
        <taxon>Marasmiaceae</taxon>
        <taxon>Moniliophthora</taxon>
    </lineage>
</organism>
<name>V2X9W6_MONRO</name>
<keyword evidence="3" id="KW-1185">Reference proteome</keyword>
<feature type="region of interest" description="Disordered" evidence="1">
    <location>
        <begin position="164"/>
        <end position="205"/>
    </location>
</feature>
<sequence length="217" mass="23846">MMEQNNLKRVLTDEIHASNSASNASPSTTTPDYASQIRNRAMHVRRSVAHGFPSSSDPTPSRAKSLSTGHLFRSANDTLRDVTSFYSQNHEASSSVPTSHRKLKRARSSSPQEVDSDIFMVGSLEERESAAIRPDDLSSGSLYLSDRPIKALRKPSARALMQTQSLPASLWPHKNPNDNVIDESNESAAQGQHLDGEEEDWSSLDVGAKPFELMVLS</sequence>
<accession>V2X9W6</accession>
<evidence type="ECO:0000256" key="1">
    <source>
        <dbReference type="SAM" id="MobiDB-lite"/>
    </source>
</evidence>
<comment type="caution">
    <text evidence="2">The sequence shown here is derived from an EMBL/GenBank/DDBJ whole genome shotgun (WGS) entry which is preliminary data.</text>
</comment>
<dbReference type="HOGENOM" id="CLU_1272598_0_0_1"/>
<proteinExistence type="predicted"/>
<evidence type="ECO:0000313" key="3">
    <source>
        <dbReference type="Proteomes" id="UP000017559"/>
    </source>
</evidence>
<dbReference type="AlphaFoldDB" id="V2X9W6"/>
<feature type="compositionally biased region" description="Low complexity" evidence="1">
    <location>
        <begin position="17"/>
        <end position="31"/>
    </location>
</feature>